<evidence type="ECO:0000256" key="1">
    <source>
        <dbReference type="SAM" id="MobiDB-lite"/>
    </source>
</evidence>
<name>A0A0K9YYN4_9BACL</name>
<evidence type="ECO:0000313" key="5">
    <source>
        <dbReference type="Proteomes" id="UP000036834"/>
    </source>
</evidence>
<dbReference type="Proteomes" id="UP000319578">
    <property type="component" value="Unassembled WGS sequence"/>
</dbReference>
<dbReference type="EMBL" id="LGIQ01000005">
    <property type="protein sequence ID" value="KNB73771.1"/>
    <property type="molecule type" value="Genomic_DNA"/>
</dbReference>
<feature type="compositionally biased region" description="Basic residues" evidence="1">
    <location>
        <begin position="136"/>
        <end position="145"/>
    </location>
</feature>
<protein>
    <recommendedName>
        <fullName evidence="2">Dit-like phage tail protein N-terminal domain-containing protein</fullName>
    </recommendedName>
</protein>
<proteinExistence type="predicted"/>
<dbReference type="EMBL" id="BJON01000012">
    <property type="protein sequence ID" value="GED69387.1"/>
    <property type="molecule type" value="Genomic_DNA"/>
</dbReference>
<feature type="domain" description="Dit-like phage tail protein N-terminal" evidence="2">
    <location>
        <begin position="11"/>
        <end position="118"/>
    </location>
</feature>
<evidence type="ECO:0000313" key="6">
    <source>
        <dbReference type="Proteomes" id="UP000319578"/>
    </source>
</evidence>
<feature type="region of interest" description="Disordered" evidence="1">
    <location>
        <begin position="130"/>
        <end position="166"/>
    </location>
</feature>
<organism evidence="4 5">
    <name type="scientific">Brevibacillus reuszeri</name>
    <dbReference type="NCBI Taxonomy" id="54915"/>
    <lineage>
        <taxon>Bacteria</taxon>
        <taxon>Bacillati</taxon>
        <taxon>Bacillota</taxon>
        <taxon>Bacilli</taxon>
        <taxon>Bacillales</taxon>
        <taxon>Paenibacillaceae</taxon>
        <taxon>Brevibacillus</taxon>
    </lineage>
</organism>
<evidence type="ECO:0000259" key="2">
    <source>
        <dbReference type="Pfam" id="PF21821"/>
    </source>
</evidence>
<dbReference type="InterPro" id="IPR048494">
    <property type="entry name" value="Dit-like_N"/>
</dbReference>
<dbReference type="RefSeq" id="WP_049737778.1">
    <property type="nucleotide sequence ID" value="NZ_BJON01000012.1"/>
</dbReference>
<sequence>MATINGMYVLAESEDPNYEVDVTDQPVEDGVDTSDHVQRKPRQMSITGVIVGNDAAQIRQNLISLSDNGEIVKFMGRNLFTGVIVSFSSKHDYKIANGFSFSMALKEIRIVKSSYVETLPLPIKAAAAPVISSGRKQTKSKGKGKEKKEEKVEKVKFKAGSPWAEK</sequence>
<dbReference type="AlphaFoldDB" id="A0A0K9YYN4"/>
<reference evidence="4" key="2">
    <citation type="submission" date="2015-07" db="EMBL/GenBank/DDBJ databases">
        <title>MeaNS - Measles Nucleotide Surveillance Program.</title>
        <authorList>
            <person name="Tran T."/>
            <person name="Druce J."/>
        </authorList>
    </citation>
    <scope>NUCLEOTIDE SEQUENCE</scope>
    <source>
        <strain evidence="4">DSM 9887</strain>
    </source>
</reference>
<dbReference type="STRING" id="54915.ADS79_07495"/>
<dbReference type="PATRIC" id="fig|54915.3.peg.6932"/>
<evidence type="ECO:0000313" key="3">
    <source>
        <dbReference type="EMBL" id="GED69387.1"/>
    </source>
</evidence>
<dbReference type="OrthoDB" id="2969869at2"/>
<reference evidence="5" key="1">
    <citation type="submission" date="2015-07" db="EMBL/GenBank/DDBJ databases">
        <title>Genome sequencing project for genomic taxonomy and phylogenomics of Bacillus-like bacteria.</title>
        <authorList>
            <person name="Liu B."/>
            <person name="Wang J."/>
            <person name="Zhu Y."/>
            <person name="Liu G."/>
            <person name="Chen Q."/>
            <person name="Chen Z."/>
            <person name="Lan J."/>
            <person name="Che J."/>
            <person name="Ge C."/>
            <person name="Shi H."/>
            <person name="Pan Z."/>
            <person name="Liu X."/>
        </authorList>
    </citation>
    <scope>NUCLEOTIDE SEQUENCE [LARGE SCALE GENOMIC DNA]</scope>
    <source>
        <strain evidence="5">DSM 9887</strain>
    </source>
</reference>
<comment type="caution">
    <text evidence="4">The sequence shown here is derived from an EMBL/GenBank/DDBJ whole genome shotgun (WGS) entry which is preliminary data.</text>
</comment>
<accession>A0A0K9YYN4</accession>
<keyword evidence="6" id="KW-1185">Reference proteome</keyword>
<gene>
    <name evidence="4" type="ORF">ADS79_07495</name>
    <name evidence="3" type="ORF">BRE01_30890</name>
</gene>
<reference evidence="3 6" key="3">
    <citation type="submission" date="2019-06" db="EMBL/GenBank/DDBJ databases">
        <title>Whole genome shotgun sequence of Brevibacillus reuszeri NBRC 15719.</title>
        <authorList>
            <person name="Hosoyama A."/>
            <person name="Uohara A."/>
            <person name="Ohji S."/>
            <person name="Ichikawa N."/>
        </authorList>
    </citation>
    <scope>NUCLEOTIDE SEQUENCE [LARGE SCALE GENOMIC DNA]</scope>
    <source>
        <strain evidence="3 6">NBRC 15719</strain>
    </source>
</reference>
<dbReference type="Pfam" id="PF21821">
    <property type="entry name" value="Dit_like"/>
    <property type="match status" value="1"/>
</dbReference>
<feature type="compositionally biased region" description="Basic and acidic residues" evidence="1">
    <location>
        <begin position="146"/>
        <end position="156"/>
    </location>
</feature>
<evidence type="ECO:0000313" key="4">
    <source>
        <dbReference type="EMBL" id="KNB73771.1"/>
    </source>
</evidence>
<dbReference type="Proteomes" id="UP000036834">
    <property type="component" value="Unassembled WGS sequence"/>
</dbReference>